<gene>
    <name evidence="1" type="ORF">ARC78_15620</name>
</gene>
<dbReference type="EMBL" id="LLXS01000055">
    <property type="protein sequence ID" value="KRG38561.1"/>
    <property type="molecule type" value="Genomic_DNA"/>
</dbReference>
<evidence type="ECO:0000313" key="1">
    <source>
        <dbReference type="EMBL" id="KRG38561.1"/>
    </source>
</evidence>
<dbReference type="Pfam" id="PF05930">
    <property type="entry name" value="Phage_AlpA"/>
    <property type="match status" value="1"/>
</dbReference>
<dbReference type="OrthoDB" id="8455288at2"/>
<proteinExistence type="predicted"/>
<accession>A0A0R0AB02</accession>
<keyword evidence="2" id="KW-1185">Reference proteome</keyword>
<dbReference type="AlphaFoldDB" id="A0A0R0AB02"/>
<name>A0A0R0AB02_9GAMM</name>
<dbReference type="RefSeq" id="WP_054661069.1">
    <property type="nucleotide sequence ID" value="NZ_BAZI01000772.1"/>
</dbReference>
<protein>
    <recommendedName>
        <fullName evidence="3">AlpA family transcriptional regulator</fullName>
    </recommendedName>
</protein>
<reference evidence="1 2" key="1">
    <citation type="submission" date="2015-10" db="EMBL/GenBank/DDBJ databases">
        <title>Genome sequencing and analysis of members of genus Stenotrophomonas.</title>
        <authorList>
            <person name="Patil P.P."/>
            <person name="Midha S."/>
            <person name="Patil P.B."/>
        </authorList>
    </citation>
    <scope>NUCLEOTIDE SEQUENCE [LARGE SCALE GENOMIC DNA]</scope>
    <source>
        <strain evidence="1 2">JCM 9942</strain>
    </source>
</reference>
<dbReference type="InterPro" id="IPR010260">
    <property type="entry name" value="AlpA"/>
</dbReference>
<dbReference type="Gene3D" id="1.10.238.160">
    <property type="match status" value="1"/>
</dbReference>
<evidence type="ECO:0008006" key="3">
    <source>
        <dbReference type="Google" id="ProtNLM"/>
    </source>
</evidence>
<comment type="caution">
    <text evidence="1">The sequence shown here is derived from an EMBL/GenBank/DDBJ whole genome shotgun (WGS) entry which is preliminary data.</text>
</comment>
<organism evidence="1 2">
    <name type="scientific">Stenotrophomonas pictorum JCM 9942</name>
    <dbReference type="NCBI Taxonomy" id="1236960"/>
    <lineage>
        <taxon>Bacteria</taxon>
        <taxon>Pseudomonadati</taxon>
        <taxon>Pseudomonadota</taxon>
        <taxon>Gammaproteobacteria</taxon>
        <taxon>Lysobacterales</taxon>
        <taxon>Lysobacteraceae</taxon>
        <taxon>Stenotrophomonas</taxon>
    </lineage>
</organism>
<evidence type="ECO:0000313" key="2">
    <source>
        <dbReference type="Proteomes" id="UP000050836"/>
    </source>
</evidence>
<dbReference type="Proteomes" id="UP000050836">
    <property type="component" value="Unassembled WGS sequence"/>
</dbReference>
<sequence length="81" mass="9025">MSQSTLNQPQVSPLSQPEVLLTIQGVSAQAGVQSSFIYERMKAKQFPKSIRVGGRALWLQSEVQAWIQDQVSKNRQIQPDG</sequence>